<feature type="active site" evidence="4">
    <location>
        <position position="166"/>
    </location>
</feature>
<dbReference type="SUPFAM" id="SSF51735">
    <property type="entry name" value="NAD(P)-binding Rossmann-fold domains"/>
    <property type="match status" value="1"/>
</dbReference>
<sequence length="300" mass="31906">MGLGMSLNLQKHLQANGWSPLRYSNRTLPKGQPLQDAGAIPEDNFEKVVQNSDIIFTMISEDDILIELLDQALSAGESLKGKIFVDTSTVHLDTSELAARRLSEHGATFIAAPVFGASPVAAAGKLIFAVAGPADAVETIRPLIINVMGRSIIEMGEEVRKSSLLKLSGNILVISFMEAIAEAQVLAELTSLGTHQLEEFIGNMFGPVLESYSKRITTGAYAPSLDTTPGFTAALACKDMRHALSIADGHGTRLPTVELALGRLNSAREVAGEWLDSAGVYGTARVEGGLAFWSGNSRQG</sequence>
<dbReference type="InterPro" id="IPR013328">
    <property type="entry name" value="6PGD_dom2"/>
</dbReference>
<dbReference type="STRING" id="1160497.A0A1L9VWX2"/>
<dbReference type="InterPro" id="IPR006115">
    <property type="entry name" value="6PGDH_NADP-bd"/>
</dbReference>
<dbReference type="PANTHER" id="PTHR43580">
    <property type="entry name" value="OXIDOREDUCTASE GLYR1-RELATED"/>
    <property type="match status" value="1"/>
</dbReference>
<keyword evidence="3" id="KW-0520">NAD</keyword>
<dbReference type="RefSeq" id="XP_022405089.1">
    <property type="nucleotide sequence ID" value="XM_022548641.1"/>
</dbReference>
<feature type="domain" description="3-hydroxyisobutyrate dehydrogenase-like NAD-binding" evidence="6">
    <location>
        <begin position="164"/>
        <end position="280"/>
    </location>
</feature>
<dbReference type="SUPFAM" id="SSF48179">
    <property type="entry name" value="6-phosphogluconate dehydrogenase C-terminal domain-like"/>
    <property type="match status" value="1"/>
</dbReference>
<evidence type="ECO:0000256" key="4">
    <source>
        <dbReference type="PIRSR" id="PIRSR000103-1"/>
    </source>
</evidence>
<dbReference type="Pfam" id="PF14833">
    <property type="entry name" value="NAD_binding_11"/>
    <property type="match status" value="1"/>
</dbReference>
<name>A0A1L9VWX2_ASPGL</name>
<dbReference type="GO" id="GO:0050661">
    <property type="term" value="F:NADP binding"/>
    <property type="evidence" value="ECO:0007669"/>
    <property type="project" value="InterPro"/>
</dbReference>
<protein>
    <recommendedName>
        <fullName evidence="9">6-phosphogluconate dehydrogenase NADP-binding domain-containing protein</fullName>
    </recommendedName>
</protein>
<dbReference type="OrthoDB" id="435038at2759"/>
<proteinExistence type="inferred from homology"/>
<dbReference type="InterPro" id="IPR036291">
    <property type="entry name" value="NAD(P)-bd_dom_sf"/>
</dbReference>
<dbReference type="Proteomes" id="UP000184300">
    <property type="component" value="Unassembled WGS sequence"/>
</dbReference>
<evidence type="ECO:0000259" key="5">
    <source>
        <dbReference type="Pfam" id="PF03446"/>
    </source>
</evidence>
<dbReference type="PANTHER" id="PTHR43580:SF8">
    <property type="entry name" value="6-PHOSPHOGLUCONATE DEHYDROGENASE NADP-BINDING DOMAIN-CONTAINING PROTEIN-RELATED"/>
    <property type="match status" value="1"/>
</dbReference>
<dbReference type="EMBL" id="KV878889">
    <property type="protein sequence ID" value="OJJ88413.1"/>
    <property type="molecule type" value="Genomic_DNA"/>
</dbReference>
<evidence type="ECO:0000256" key="1">
    <source>
        <dbReference type="ARBA" id="ARBA00007598"/>
    </source>
</evidence>
<dbReference type="InterPro" id="IPR029154">
    <property type="entry name" value="HIBADH-like_NADP-bd"/>
</dbReference>
<keyword evidence="8" id="KW-1185">Reference proteome</keyword>
<dbReference type="GeneID" id="34464901"/>
<evidence type="ECO:0000259" key="6">
    <source>
        <dbReference type="Pfam" id="PF14833"/>
    </source>
</evidence>
<dbReference type="GO" id="GO:0051287">
    <property type="term" value="F:NAD binding"/>
    <property type="evidence" value="ECO:0007669"/>
    <property type="project" value="InterPro"/>
</dbReference>
<dbReference type="InterPro" id="IPR008927">
    <property type="entry name" value="6-PGluconate_DH-like_C_sf"/>
</dbReference>
<dbReference type="Gene3D" id="3.40.50.720">
    <property type="entry name" value="NAD(P)-binding Rossmann-like Domain"/>
    <property type="match status" value="1"/>
</dbReference>
<evidence type="ECO:0000256" key="2">
    <source>
        <dbReference type="ARBA" id="ARBA00023002"/>
    </source>
</evidence>
<gene>
    <name evidence="7" type="ORF">ASPGLDRAFT_63305</name>
</gene>
<evidence type="ECO:0008006" key="9">
    <source>
        <dbReference type="Google" id="ProtNLM"/>
    </source>
</evidence>
<reference evidence="8" key="1">
    <citation type="journal article" date="2017" name="Genome Biol.">
        <title>Comparative genomics reveals high biological diversity and specific adaptations in the industrially and medically important fungal genus Aspergillus.</title>
        <authorList>
            <person name="de Vries R.P."/>
            <person name="Riley R."/>
            <person name="Wiebenga A."/>
            <person name="Aguilar-Osorio G."/>
            <person name="Amillis S."/>
            <person name="Uchima C.A."/>
            <person name="Anderluh G."/>
            <person name="Asadollahi M."/>
            <person name="Askin M."/>
            <person name="Barry K."/>
            <person name="Battaglia E."/>
            <person name="Bayram O."/>
            <person name="Benocci T."/>
            <person name="Braus-Stromeyer S.A."/>
            <person name="Caldana C."/>
            <person name="Canovas D."/>
            <person name="Cerqueira G.C."/>
            <person name="Chen F."/>
            <person name="Chen W."/>
            <person name="Choi C."/>
            <person name="Clum A."/>
            <person name="Dos Santos R.A."/>
            <person name="Damasio A.R."/>
            <person name="Diallinas G."/>
            <person name="Emri T."/>
            <person name="Fekete E."/>
            <person name="Flipphi M."/>
            <person name="Freyberg S."/>
            <person name="Gallo A."/>
            <person name="Gournas C."/>
            <person name="Habgood R."/>
            <person name="Hainaut M."/>
            <person name="Harispe M.L."/>
            <person name="Henrissat B."/>
            <person name="Hilden K.S."/>
            <person name="Hope R."/>
            <person name="Hossain A."/>
            <person name="Karabika E."/>
            <person name="Karaffa L."/>
            <person name="Karanyi Z."/>
            <person name="Krasevec N."/>
            <person name="Kuo A."/>
            <person name="Kusch H."/>
            <person name="LaButti K."/>
            <person name="Lagendijk E.L."/>
            <person name="Lapidus A."/>
            <person name="Levasseur A."/>
            <person name="Lindquist E."/>
            <person name="Lipzen A."/>
            <person name="Logrieco A.F."/>
            <person name="MacCabe A."/>
            <person name="Maekelae M.R."/>
            <person name="Malavazi I."/>
            <person name="Melin P."/>
            <person name="Meyer V."/>
            <person name="Mielnichuk N."/>
            <person name="Miskei M."/>
            <person name="Molnar A.P."/>
            <person name="Mule G."/>
            <person name="Ngan C.Y."/>
            <person name="Orejas M."/>
            <person name="Orosz E."/>
            <person name="Ouedraogo J.P."/>
            <person name="Overkamp K.M."/>
            <person name="Park H.-S."/>
            <person name="Perrone G."/>
            <person name="Piumi F."/>
            <person name="Punt P.J."/>
            <person name="Ram A.F."/>
            <person name="Ramon A."/>
            <person name="Rauscher S."/>
            <person name="Record E."/>
            <person name="Riano-Pachon D.M."/>
            <person name="Robert V."/>
            <person name="Roehrig J."/>
            <person name="Ruller R."/>
            <person name="Salamov A."/>
            <person name="Salih N.S."/>
            <person name="Samson R.A."/>
            <person name="Sandor E."/>
            <person name="Sanguinetti M."/>
            <person name="Schuetze T."/>
            <person name="Sepcic K."/>
            <person name="Shelest E."/>
            <person name="Sherlock G."/>
            <person name="Sophianopoulou V."/>
            <person name="Squina F.M."/>
            <person name="Sun H."/>
            <person name="Susca A."/>
            <person name="Todd R.B."/>
            <person name="Tsang A."/>
            <person name="Unkles S.E."/>
            <person name="van de Wiele N."/>
            <person name="van Rossen-Uffink D."/>
            <person name="Oliveira J.V."/>
            <person name="Vesth T.C."/>
            <person name="Visser J."/>
            <person name="Yu J.-H."/>
            <person name="Zhou M."/>
            <person name="Andersen M.R."/>
            <person name="Archer D.B."/>
            <person name="Baker S.E."/>
            <person name="Benoit I."/>
            <person name="Brakhage A.A."/>
            <person name="Braus G.H."/>
            <person name="Fischer R."/>
            <person name="Frisvad J.C."/>
            <person name="Goldman G.H."/>
            <person name="Houbraken J."/>
            <person name="Oakley B."/>
            <person name="Pocsi I."/>
            <person name="Scazzocchio C."/>
            <person name="Seiboth B."/>
            <person name="vanKuyk P.A."/>
            <person name="Wortman J."/>
            <person name="Dyer P.S."/>
            <person name="Grigoriev I.V."/>
        </authorList>
    </citation>
    <scope>NUCLEOTIDE SEQUENCE [LARGE SCALE GENOMIC DNA]</scope>
    <source>
        <strain evidence="8">CBS 516.65</strain>
    </source>
</reference>
<evidence type="ECO:0000313" key="8">
    <source>
        <dbReference type="Proteomes" id="UP000184300"/>
    </source>
</evidence>
<dbReference type="InterPro" id="IPR051265">
    <property type="entry name" value="HIBADH-related_NP60_sf"/>
</dbReference>
<organism evidence="7 8">
    <name type="scientific">Aspergillus glaucus CBS 516.65</name>
    <dbReference type="NCBI Taxonomy" id="1160497"/>
    <lineage>
        <taxon>Eukaryota</taxon>
        <taxon>Fungi</taxon>
        <taxon>Dikarya</taxon>
        <taxon>Ascomycota</taxon>
        <taxon>Pezizomycotina</taxon>
        <taxon>Eurotiomycetes</taxon>
        <taxon>Eurotiomycetidae</taxon>
        <taxon>Eurotiales</taxon>
        <taxon>Aspergillaceae</taxon>
        <taxon>Aspergillus</taxon>
        <taxon>Aspergillus subgen. Aspergillus</taxon>
    </lineage>
</organism>
<dbReference type="Gene3D" id="1.10.1040.10">
    <property type="entry name" value="N-(1-d-carboxylethyl)-l-norvaline Dehydrogenase, domain 2"/>
    <property type="match status" value="1"/>
</dbReference>
<dbReference type="VEuPathDB" id="FungiDB:ASPGLDRAFT_63305"/>
<comment type="similarity">
    <text evidence="1">Belongs to the HIBADH-related family. NP60 subfamily.</text>
</comment>
<feature type="domain" description="6-phosphogluconate dehydrogenase NADP-binding" evidence="5">
    <location>
        <begin position="2"/>
        <end position="154"/>
    </location>
</feature>
<dbReference type="Pfam" id="PF03446">
    <property type="entry name" value="NAD_binding_2"/>
    <property type="match status" value="1"/>
</dbReference>
<dbReference type="InterPro" id="IPR015815">
    <property type="entry name" value="HIBADH-related"/>
</dbReference>
<dbReference type="GO" id="GO:0016491">
    <property type="term" value="F:oxidoreductase activity"/>
    <property type="evidence" value="ECO:0007669"/>
    <property type="project" value="UniProtKB-KW"/>
</dbReference>
<evidence type="ECO:0000313" key="7">
    <source>
        <dbReference type="EMBL" id="OJJ88413.1"/>
    </source>
</evidence>
<accession>A0A1L9VWX2</accession>
<evidence type="ECO:0000256" key="3">
    <source>
        <dbReference type="ARBA" id="ARBA00023027"/>
    </source>
</evidence>
<dbReference type="AlphaFoldDB" id="A0A1L9VWX2"/>
<dbReference type="PIRSF" id="PIRSF000103">
    <property type="entry name" value="HIBADH"/>
    <property type="match status" value="1"/>
</dbReference>
<keyword evidence="2" id="KW-0560">Oxidoreductase</keyword>